<organism evidence="4 5">
    <name type="scientific">Simiduia agarivorans (strain DSM 21679 / JCM 13881 / BCRC 17597 / SA1)</name>
    <dbReference type="NCBI Taxonomy" id="1117647"/>
    <lineage>
        <taxon>Bacteria</taxon>
        <taxon>Pseudomonadati</taxon>
        <taxon>Pseudomonadota</taxon>
        <taxon>Gammaproteobacteria</taxon>
        <taxon>Cellvibrionales</taxon>
        <taxon>Cellvibrionaceae</taxon>
        <taxon>Simiduia</taxon>
    </lineage>
</organism>
<dbReference type="Pfam" id="PF12458">
    <property type="entry name" value="DUF3686"/>
    <property type="match status" value="1"/>
</dbReference>
<evidence type="ECO:0000259" key="1">
    <source>
        <dbReference type="Pfam" id="PF00004"/>
    </source>
</evidence>
<reference evidence="4 5" key="1">
    <citation type="journal article" date="2013" name="Genome Announc.">
        <title>Complete genome sequence of Simiduia agarivorans SA1(T), a marine bacterium able to degrade a variety of polysaccharides.</title>
        <authorList>
            <person name="Lin S.Y."/>
            <person name="Shieh W.Y."/>
            <person name="Chen J.S."/>
            <person name="Tang S.L."/>
        </authorList>
    </citation>
    <scope>NUCLEOTIDE SEQUENCE [LARGE SCALE GENOMIC DNA]</scope>
    <source>
        <strain evidence="5">DSM 21679 / JCM 13881 / BCRC 17597 / SA1</strain>
    </source>
</reference>
<dbReference type="eggNOG" id="COG0714">
    <property type="taxonomic scope" value="Bacteria"/>
</dbReference>
<evidence type="ECO:0000259" key="3">
    <source>
        <dbReference type="Pfam" id="PF25472"/>
    </source>
</evidence>
<gene>
    <name evidence="4" type="ordered locus">M5M_11455</name>
</gene>
<dbReference type="GO" id="GO:0016887">
    <property type="term" value="F:ATP hydrolysis activity"/>
    <property type="evidence" value="ECO:0007669"/>
    <property type="project" value="InterPro"/>
</dbReference>
<dbReference type="HOGENOM" id="CLU_003361_0_0_6"/>
<dbReference type="InterPro" id="IPR057224">
    <property type="entry name" value="DUF7902"/>
</dbReference>
<evidence type="ECO:0000313" key="4">
    <source>
        <dbReference type="EMBL" id="AFU99468.1"/>
    </source>
</evidence>
<dbReference type="InterPro" id="IPR003959">
    <property type="entry name" value="ATPase_AAA_core"/>
</dbReference>
<dbReference type="Pfam" id="PF00004">
    <property type="entry name" value="AAA"/>
    <property type="match status" value="1"/>
</dbReference>
<dbReference type="Pfam" id="PF25472">
    <property type="entry name" value="DUF7902"/>
    <property type="match status" value="1"/>
</dbReference>
<evidence type="ECO:0000259" key="2">
    <source>
        <dbReference type="Pfam" id="PF12458"/>
    </source>
</evidence>
<dbReference type="InterPro" id="IPR027417">
    <property type="entry name" value="P-loop_NTPase"/>
</dbReference>
<dbReference type="eggNOG" id="COG3206">
    <property type="taxonomic scope" value="Bacteria"/>
</dbReference>
<dbReference type="InterPro" id="IPR020958">
    <property type="entry name" value="DUF3686"/>
</dbReference>
<feature type="domain" description="DUF3686" evidence="2">
    <location>
        <begin position="37"/>
        <end position="483"/>
    </location>
</feature>
<evidence type="ECO:0000313" key="5">
    <source>
        <dbReference type="Proteomes" id="UP000000466"/>
    </source>
</evidence>
<sequence>MAKAEMNSADNRVDDAVASGGAYEVIRKRLTEQGQKLKGFADTLNSARTSEFGSTEMQVLARTRVRTENNSIARDMVQVGPYLLFGYNVFIGLKKEVRVEDVFELYRLQQTGDDITLEPQAKDNTFLADRGFVSDFEELYRYYKHTRLVELSVKNGKLLAGFQIGEKLDDIRVFRWALSADQKTLTYMDNRGERDIQLPPAYDFEWVRTTREHSVHGKHPHVNIEDTVFVETVGGDLTIKVENNTQDGLGIYREPVEDKTQSLDDAEIHYARVGKLILLKILPYREQVWRYFIFNTLTQAVVRQDALAGSCVQLPEDHGVIFPGGYYLESGETKLFDQVDKGFRFKRRVKSPNGEDVLYCFYEPASGQLVLLSYNLIEKTLRNPLLCNGYALADNGRLVIFNAEAEPTRVHPMQVWDTPFISEEYASRAPASQSFLGNIGNAAVVRGVSDLYSLCKMIGQQSVSRAGYEELISAAGRIFDDHYWLDDTQVEGVAASVREIQATAELVIDEFVKVQSIQAASAKALGEARNETQALLQRICPDEWQTTDEFVAALVAVRKQRGHLISLKELRYIDLETLSSLEQQLVEQEQGLQEQTLGFLAGETALAPYEAKISEFESAAEALQTGAEAKALLESIDETSGQLDLLSEMMAGLSGGDVNATTRIVENISLVYASLNQCKARARNKSKSLGLSEAVAQFSAQFKLLSQGVANALSLSSTPDKCDEQLSRLLVQLEELEGQFGEHDQFLTDILSKREEIYEAFESHKQQLLDEQQKQSQAVADAAYRVIESLDKRSQKFTQPDELNTFFASDPLVLKVRELVQRLRDLNNPVKADDVESKFKALVDQAKRGLRDKSDIYEADGSVIKLGPRHRFSVNKRDLDLTIIPRDDALAIHLTGTDYFDVIDDPALNALKPYWSMSLGSETAEVYRAEYLAYCVHQAMLAGEYDEPTLMQARTDEAVLARLVRDYATPRYKEGYEKGIHDHDAALILQQLMSVLEIADTLQYSPQARVLAQYFVASLPAKSDQLSHWQSRARAGLAMRERLQSRAATQLLIADLEQALALFSEESGLFRDVIAEAAEYLVAECELPVLQFASSRYGSELLKLFTAAMGDQAMAELRAAAKPLPLKDQVAMVSSWVRAVIGKEGQAQLSHYADECVALFLLQSTLAYRALSAELNVQVNGLLGNHARIEQGRLSLIPDNYLGRMRHHDRVVKPGYENYLNIRATIAEREKKDLRLASFKARPLTSFVRNRLINESYLPLIGDNLAKQMGTVGENKRTDLMGLLMMISPPGYGKTTLMEYVANRLGLIFMKINCPSLGHEVLSLDPEQAPNATSRKELEKLNLALEMSNNVMLYLDDIQHTHPEFLQKFISLCDGTRRIEGVWKGDTKTYDMRGKKFCVVMAGNPYTESGEVFKIPDMLANRADIYNLGDILGGMDEQFGLSYIENSMTSNPVLAPLATRDLKDLYKFVRMAQGEEVATTDLSHEYSGSEVAEITGVLRNMLRVRDVVLRVNQEYIASAAKDDKYRTEPPFKLQGSYRNMNKLTEKLSAVMNEQEINQLIADHYVGEAQLLTTGAEANLLKLAEIRNQMTDEQKARWAAIKKDFLRNKSMGGDDADTGMKLVAQLTDIVGVLEQLNATVTHSRSSSEPAADSNHATAQLIAKGMVRIAHSIKNLSPQVQVVNEPVPGLEQILTTLANTLEHSIFPLVRNMDKKLDIDLRTHDRMQDVSNQLRALVGQKPASDNPEE</sequence>
<feature type="domain" description="ATPase AAA-type core" evidence="1">
    <location>
        <begin position="1285"/>
        <end position="1365"/>
    </location>
</feature>
<dbReference type="Proteomes" id="UP000000466">
    <property type="component" value="Chromosome"/>
</dbReference>
<dbReference type="GO" id="GO:0005524">
    <property type="term" value="F:ATP binding"/>
    <property type="evidence" value="ECO:0007669"/>
    <property type="project" value="InterPro"/>
</dbReference>
<name>K4KMZ3_SIMAS</name>
<evidence type="ECO:0008006" key="6">
    <source>
        <dbReference type="Google" id="ProtNLM"/>
    </source>
</evidence>
<dbReference type="RefSeq" id="WP_015047632.1">
    <property type="nucleotide sequence ID" value="NC_018868.3"/>
</dbReference>
<proteinExistence type="predicted"/>
<dbReference type="EMBL" id="CP003746">
    <property type="protein sequence ID" value="AFU99468.1"/>
    <property type="molecule type" value="Genomic_DNA"/>
</dbReference>
<dbReference type="SUPFAM" id="SSF52540">
    <property type="entry name" value="P-loop containing nucleoside triphosphate hydrolases"/>
    <property type="match status" value="1"/>
</dbReference>
<protein>
    <recommendedName>
        <fullName evidence="6">DNA repair protein</fullName>
    </recommendedName>
</protein>
<keyword evidence="5" id="KW-1185">Reference proteome</keyword>
<accession>K4KMZ3</accession>
<dbReference type="STRING" id="1117647.M5M_11455"/>
<dbReference type="Gene3D" id="3.40.50.300">
    <property type="entry name" value="P-loop containing nucleotide triphosphate hydrolases"/>
    <property type="match status" value="1"/>
</dbReference>
<dbReference type="KEGG" id="saga:M5M_11455"/>
<feature type="domain" description="DUF7902" evidence="3">
    <location>
        <begin position="605"/>
        <end position="687"/>
    </location>
</feature>